<dbReference type="RefSeq" id="WP_109741301.1">
    <property type="nucleotide sequence ID" value="NZ_QGGO01000002.1"/>
</dbReference>
<dbReference type="Proteomes" id="UP000245489">
    <property type="component" value="Unassembled WGS sequence"/>
</dbReference>
<dbReference type="AlphaFoldDB" id="A0A316EGY3"/>
<evidence type="ECO:0000313" key="2">
    <source>
        <dbReference type="Proteomes" id="UP000245489"/>
    </source>
</evidence>
<accession>A0A316EGY3</accession>
<reference evidence="1 2" key="1">
    <citation type="submission" date="2018-05" db="EMBL/GenBank/DDBJ databases">
        <title>Genomic Encyclopedia of Archaeal and Bacterial Type Strains, Phase II (KMG-II): from individual species to whole genera.</title>
        <authorList>
            <person name="Goeker M."/>
        </authorList>
    </citation>
    <scope>NUCLEOTIDE SEQUENCE [LARGE SCALE GENOMIC DNA]</scope>
    <source>
        <strain evidence="1 2">DSM 22214</strain>
    </source>
</reference>
<sequence>MAQFNKNDKVYAGNSGVSMFENAEKRGVFSKASPDVLNPCITHYRKYLGEQQESQEPYKSLTFLPYVNSPIIKRIWLPESYIGIAT</sequence>
<protein>
    <submittedName>
        <fullName evidence="1">Uncharacterized protein</fullName>
    </submittedName>
</protein>
<proteinExistence type="predicted"/>
<dbReference type="EMBL" id="QGGO01000002">
    <property type="protein sequence ID" value="PWK28968.1"/>
    <property type="molecule type" value="Genomic_DNA"/>
</dbReference>
<evidence type="ECO:0000313" key="1">
    <source>
        <dbReference type="EMBL" id="PWK28968.1"/>
    </source>
</evidence>
<organism evidence="1 2">
    <name type="scientific">Arcicella aurantiaca</name>
    <dbReference type="NCBI Taxonomy" id="591202"/>
    <lineage>
        <taxon>Bacteria</taxon>
        <taxon>Pseudomonadati</taxon>
        <taxon>Bacteroidota</taxon>
        <taxon>Cytophagia</taxon>
        <taxon>Cytophagales</taxon>
        <taxon>Flectobacillaceae</taxon>
        <taxon>Arcicella</taxon>
    </lineage>
</organism>
<keyword evidence="2" id="KW-1185">Reference proteome</keyword>
<name>A0A316EGY3_9BACT</name>
<comment type="caution">
    <text evidence="1">The sequence shown here is derived from an EMBL/GenBank/DDBJ whole genome shotgun (WGS) entry which is preliminary data.</text>
</comment>
<gene>
    <name evidence="1" type="ORF">LV89_00521</name>
</gene>